<proteinExistence type="predicted"/>
<keyword evidence="3" id="KW-1185">Reference proteome</keyword>
<feature type="region of interest" description="Disordered" evidence="1">
    <location>
        <begin position="83"/>
        <end position="103"/>
    </location>
</feature>
<reference evidence="2 3" key="1">
    <citation type="submission" date="2018-12" db="EMBL/GenBank/DDBJ databases">
        <title>Bacillus chawlae sp. nov., Bacillus glennii sp. nov., and Bacillus saganii sp. nov. Isolated from the Vehicle Assembly Building at Kennedy Space Center where the Viking Spacecraft were Assembled.</title>
        <authorList>
            <person name="Seuylemezian A."/>
            <person name="Vaishampayan P."/>
        </authorList>
    </citation>
    <scope>NUCLEOTIDE SEQUENCE [LARGE SCALE GENOMIC DNA]</scope>
    <source>
        <strain evidence="2 3">L5</strain>
    </source>
</reference>
<dbReference type="InterPro" id="IPR009359">
    <property type="entry name" value="PaaB"/>
</dbReference>
<dbReference type="Pfam" id="PF06243">
    <property type="entry name" value="PaaB"/>
    <property type="match status" value="1"/>
</dbReference>
<sequence>MERTKEETIFEVFRMDKRGTPYTHVGSVVSGDPDIALLTAQECYGRREGCAAIWVVRRSNITMTTEEMEDEFTVSREKMYRLPGLRKKKRKKGDGNDSSESTG</sequence>
<evidence type="ECO:0000313" key="2">
    <source>
        <dbReference type="EMBL" id="RUQ32748.1"/>
    </source>
</evidence>
<dbReference type="AlphaFoldDB" id="A0A3S0U7W0"/>
<accession>A0A3S0U7W0</accession>
<evidence type="ECO:0000313" key="3">
    <source>
        <dbReference type="Proteomes" id="UP000267430"/>
    </source>
</evidence>
<gene>
    <name evidence="2" type="ORF">ELQ35_01270</name>
</gene>
<dbReference type="Gene3D" id="3.10.20.520">
    <property type="entry name" value="Phenylacetic acid degradation B"/>
    <property type="match status" value="1"/>
</dbReference>
<dbReference type="RefSeq" id="WP_126863039.1">
    <property type="nucleotide sequence ID" value="NZ_JAUSTX010000003.1"/>
</dbReference>
<dbReference type="EMBL" id="RYZZ01000001">
    <property type="protein sequence ID" value="RUQ32748.1"/>
    <property type="molecule type" value="Genomic_DNA"/>
</dbReference>
<comment type="caution">
    <text evidence="2">The sequence shown here is derived from an EMBL/GenBank/DDBJ whole genome shotgun (WGS) entry which is preliminary data.</text>
</comment>
<organism evidence="2 3">
    <name type="scientific">Peribacillus cavernae</name>
    <dbReference type="NCBI Taxonomy" id="1674310"/>
    <lineage>
        <taxon>Bacteria</taxon>
        <taxon>Bacillati</taxon>
        <taxon>Bacillota</taxon>
        <taxon>Bacilli</taxon>
        <taxon>Bacillales</taxon>
        <taxon>Bacillaceae</taxon>
        <taxon>Peribacillus</taxon>
    </lineage>
</organism>
<name>A0A3S0U7W0_9BACI</name>
<evidence type="ECO:0000256" key="1">
    <source>
        <dbReference type="SAM" id="MobiDB-lite"/>
    </source>
</evidence>
<dbReference type="InterPro" id="IPR038693">
    <property type="entry name" value="PaaB_sf"/>
</dbReference>
<protein>
    <submittedName>
        <fullName evidence="2">1,2-phenylacetyl-CoA epoxidase subunit B</fullName>
    </submittedName>
</protein>
<dbReference type="Proteomes" id="UP000267430">
    <property type="component" value="Unassembled WGS sequence"/>
</dbReference>
<dbReference type="OrthoDB" id="2085342at2"/>